<evidence type="ECO:0000313" key="11">
    <source>
        <dbReference type="Proteomes" id="UP000259465"/>
    </source>
</evidence>
<evidence type="ECO:0000256" key="4">
    <source>
        <dbReference type="ARBA" id="ARBA00022679"/>
    </source>
</evidence>
<dbReference type="PANTHER" id="PTHR33908:SF3">
    <property type="entry name" value="UNDECAPRENYL PHOSPHATE-ALPHA-4-AMINO-4-DEOXY-L-ARABINOSE ARABINOSYL TRANSFERASE"/>
    <property type="match status" value="1"/>
</dbReference>
<gene>
    <name evidence="10" type="ORF">D1345_02665</name>
</gene>
<feature type="transmembrane region" description="Helical" evidence="9">
    <location>
        <begin position="347"/>
        <end position="366"/>
    </location>
</feature>
<protein>
    <submittedName>
        <fullName evidence="10">UDP phosphate-alpha-4-amino-4-deoxy-L-arabinose arabinosyl transferase</fullName>
    </submittedName>
</protein>
<dbReference type="InterPro" id="IPR050297">
    <property type="entry name" value="LipidA_mod_glycosyltrf_83"/>
</dbReference>
<feature type="transmembrane region" description="Helical" evidence="9">
    <location>
        <begin position="324"/>
        <end position="341"/>
    </location>
</feature>
<feature type="region of interest" description="Disordered" evidence="8">
    <location>
        <begin position="1"/>
        <end position="31"/>
    </location>
</feature>
<feature type="transmembrane region" description="Helical" evidence="9">
    <location>
        <begin position="452"/>
        <end position="471"/>
    </location>
</feature>
<evidence type="ECO:0000256" key="1">
    <source>
        <dbReference type="ARBA" id="ARBA00004651"/>
    </source>
</evidence>
<proteinExistence type="predicted"/>
<feature type="transmembrane region" description="Helical" evidence="9">
    <location>
        <begin position="121"/>
        <end position="143"/>
    </location>
</feature>
<feature type="transmembrane region" description="Helical" evidence="9">
    <location>
        <begin position="38"/>
        <end position="56"/>
    </location>
</feature>
<dbReference type="KEGG" id="crz:D1345_02665"/>
<dbReference type="GO" id="GO:0016763">
    <property type="term" value="F:pentosyltransferase activity"/>
    <property type="evidence" value="ECO:0007669"/>
    <property type="project" value="TreeGrafter"/>
</dbReference>
<keyword evidence="4 10" id="KW-0808">Transferase</keyword>
<evidence type="ECO:0000256" key="8">
    <source>
        <dbReference type="SAM" id="MobiDB-lite"/>
    </source>
</evidence>
<dbReference type="GO" id="GO:0005886">
    <property type="term" value="C:plasma membrane"/>
    <property type="evidence" value="ECO:0007669"/>
    <property type="project" value="UniProtKB-SubCell"/>
</dbReference>
<feature type="transmembrane region" description="Helical" evidence="9">
    <location>
        <begin position="378"/>
        <end position="397"/>
    </location>
</feature>
<keyword evidence="6 9" id="KW-1133">Transmembrane helix</keyword>
<sequence length="586" mass="64208">MNGTARPPLSHNNDFSADSMRFSTPPAEQPADSGLPPIPAWLFLLIAVAWLLPGLIGHEPWKPDEAYTFGLVRHIAETGDWIVPTLAGEPFMEKPPLFFISAAFTMQLFGGWLSAPDAARLAAGGWMALALAGTAVSAGALYGRRAAAWGALLLLGCLGLPMRAHQMITDTALLAGVAWGLAGLVLLRRRAWLGGALLGLGGGAAFLSKGLLGPGCLGLTALLLPLHPDYRNRRYAGGLLLAALIGLPLAALWGLSLYLRDPALFQLWFKVNNFGRFDGSAHLGPKAPRLFYGRTLPWYGIPVLPLALWGLWRGRRQWTRAWPAAPALLWLVTLTVLSLAGDARELYAMPLLLPLALLAITGLRAGEAHRGWRALSGFSLLLCLTLGAVVLAIAWVLSTGESAQFARHLLHRKFTDWHPQWHPWTWMAFGLIAGGVACLWRRFPSNTAPGFAWRWSLTIVLLWGGLATLWLPALDHGMRYRETFAPLRPVLADIGRQGECVASVGLGEPQRALLDYYADYRTLRLESTPQAKNCRWLLVQSLHDQLPPYLAGLKPAESFQRPGDPKERFRLYRLEQPLGLLLKAKK</sequence>
<accession>A0AAD0W6B7</accession>
<dbReference type="GO" id="GO:0010041">
    <property type="term" value="P:response to iron(III) ion"/>
    <property type="evidence" value="ECO:0007669"/>
    <property type="project" value="TreeGrafter"/>
</dbReference>
<evidence type="ECO:0000256" key="7">
    <source>
        <dbReference type="ARBA" id="ARBA00023136"/>
    </source>
</evidence>
<keyword evidence="11" id="KW-1185">Reference proteome</keyword>
<dbReference type="AlphaFoldDB" id="A0AAD0W6B7"/>
<comment type="subcellular location">
    <subcellularLocation>
        <location evidence="1">Cell membrane</location>
        <topology evidence="1">Multi-pass membrane protein</topology>
    </subcellularLocation>
</comment>
<feature type="transmembrane region" description="Helical" evidence="9">
    <location>
        <begin position="296"/>
        <end position="312"/>
    </location>
</feature>
<keyword evidence="5 9" id="KW-0812">Transmembrane</keyword>
<name>A0AAD0W6B7_9NEIS</name>
<evidence type="ECO:0000256" key="6">
    <source>
        <dbReference type="ARBA" id="ARBA00022989"/>
    </source>
</evidence>
<evidence type="ECO:0000313" key="10">
    <source>
        <dbReference type="EMBL" id="AXT45160.1"/>
    </source>
</evidence>
<keyword evidence="7 9" id="KW-0472">Membrane</keyword>
<feature type="transmembrane region" description="Helical" evidence="9">
    <location>
        <begin position="97"/>
        <end position="115"/>
    </location>
</feature>
<evidence type="ECO:0000256" key="3">
    <source>
        <dbReference type="ARBA" id="ARBA00022676"/>
    </source>
</evidence>
<evidence type="ECO:0000256" key="5">
    <source>
        <dbReference type="ARBA" id="ARBA00022692"/>
    </source>
</evidence>
<feature type="transmembrane region" description="Helical" evidence="9">
    <location>
        <begin position="206"/>
        <end position="226"/>
    </location>
</feature>
<keyword evidence="2" id="KW-1003">Cell membrane</keyword>
<organism evidence="10 11">
    <name type="scientific">Chromobacterium rhizoryzae</name>
    <dbReference type="NCBI Taxonomy" id="1778675"/>
    <lineage>
        <taxon>Bacteria</taxon>
        <taxon>Pseudomonadati</taxon>
        <taxon>Pseudomonadota</taxon>
        <taxon>Betaproteobacteria</taxon>
        <taxon>Neisseriales</taxon>
        <taxon>Chromobacteriaceae</taxon>
        <taxon>Chromobacterium</taxon>
    </lineage>
</organism>
<evidence type="ECO:0000256" key="9">
    <source>
        <dbReference type="SAM" id="Phobius"/>
    </source>
</evidence>
<evidence type="ECO:0000256" key="2">
    <source>
        <dbReference type="ARBA" id="ARBA00022475"/>
    </source>
</evidence>
<dbReference type="GO" id="GO:0009103">
    <property type="term" value="P:lipopolysaccharide biosynthetic process"/>
    <property type="evidence" value="ECO:0007669"/>
    <property type="project" value="UniProtKB-ARBA"/>
</dbReference>
<feature type="transmembrane region" description="Helical" evidence="9">
    <location>
        <begin position="238"/>
        <end position="259"/>
    </location>
</feature>
<dbReference type="Proteomes" id="UP000259465">
    <property type="component" value="Chromosome"/>
</dbReference>
<feature type="transmembrane region" description="Helical" evidence="9">
    <location>
        <begin position="164"/>
        <end position="186"/>
    </location>
</feature>
<reference evidence="10 11" key="1">
    <citation type="submission" date="2018-08" db="EMBL/GenBank/DDBJ databases">
        <title>Complete genome sequence of JP2-74.</title>
        <authorList>
            <person name="Wu L."/>
        </authorList>
    </citation>
    <scope>NUCLEOTIDE SEQUENCE [LARGE SCALE GENOMIC DNA]</scope>
    <source>
        <strain evidence="10 11">JP2-74</strain>
    </source>
</reference>
<keyword evidence="3" id="KW-0328">Glycosyltransferase</keyword>
<dbReference type="PANTHER" id="PTHR33908">
    <property type="entry name" value="MANNOSYLTRANSFERASE YKCB-RELATED"/>
    <property type="match status" value="1"/>
</dbReference>
<dbReference type="EMBL" id="CP031968">
    <property type="protein sequence ID" value="AXT45160.1"/>
    <property type="molecule type" value="Genomic_DNA"/>
</dbReference>
<feature type="transmembrane region" description="Helical" evidence="9">
    <location>
        <begin position="421"/>
        <end position="440"/>
    </location>
</feature>